<dbReference type="OrthoDB" id="10459913at2759"/>
<proteinExistence type="predicted"/>
<protein>
    <submittedName>
        <fullName evidence="2">BZ3500_MvSof-1268-A1-R1_Chr10-3g03072 protein</fullName>
    </submittedName>
</protein>
<keyword evidence="3" id="KW-1185">Reference proteome</keyword>
<reference evidence="3" key="1">
    <citation type="submission" date="2016-10" db="EMBL/GenBank/DDBJ databases">
        <authorList>
            <person name="Jeantristanb JTB J.-T."/>
            <person name="Ricardo R."/>
        </authorList>
    </citation>
    <scope>NUCLEOTIDE SEQUENCE [LARGE SCALE GENOMIC DNA]</scope>
</reference>
<accession>A0A2X0LBK6</accession>
<dbReference type="EMBL" id="FMWP01000118">
    <property type="protein sequence ID" value="SDA02098.1"/>
    <property type="molecule type" value="Genomic_DNA"/>
</dbReference>
<feature type="region of interest" description="Disordered" evidence="1">
    <location>
        <begin position="121"/>
        <end position="148"/>
    </location>
</feature>
<organism evidence="2 3">
    <name type="scientific">Microbotryum saponariae</name>
    <dbReference type="NCBI Taxonomy" id="289078"/>
    <lineage>
        <taxon>Eukaryota</taxon>
        <taxon>Fungi</taxon>
        <taxon>Dikarya</taxon>
        <taxon>Basidiomycota</taxon>
        <taxon>Pucciniomycotina</taxon>
        <taxon>Microbotryomycetes</taxon>
        <taxon>Microbotryales</taxon>
        <taxon>Microbotryaceae</taxon>
        <taxon>Microbotryum</taxon>
    </lineage>
</organism>
<feature type="region of interest" description="Disordered" evidence="1">
    <location>
        <begin position="54"/>
        <end position="86"/>
    </location>
</feature>
<evidence type="ECO:0000256" key="1">
    <source>
        <dbReference type="SAM" id="MobiDB-lite"/>
    </source>
</evidence>
<name>A0A2X0LBK6_9BASI</name>
<evidence type="ECO:0000313" key="2">
    <source>
        <dbReference type="EMBL" id="SDA02098.1"/>
    </source>
</evidence>
<evidence type="ECO:0000313" key="3">
    <source>
        <dbReference type="Proteomes" id="UP000249723"/>
    </source>
</evidence>
<dbReference type="AlphaFoldDB" id="A0A2X0LBK6"/>
<sequence length="148" mass="16193">MGSFVPLPEPPVVAVKQTPFASLAPPLYNFNSFQGTHTHEQAFQQNTNSTYTATHQPDLALPTPALPNYELPPGGQLDGFGTTETPFKMDSERLVTGTSAPLFDPDQMQWPLLDRRTGLTPLETLPTGFSPWPAWQGGPETPAWPGYQ</sequence>
<dbReference type="Proteomes" id="UP000249723">
    <property type="component" value="Unassembled WGS sequence"/>
</dbReference>
<gene>
    <name evidence="2" type="ORF">BZ3500_MVSOF-1268-A1-R1_CHR10-3G03072</name>
</gene>